<dbReference type="EMBL" id="BAAARN010000001">
    <property type="protein sequence ID" value="GAA2731836.1"/>
    <property type="molecule type" value="Genomic_DNA"/>
</dbReference>
<dbReference type="InterPro" id="IPR029041">
    <property type="entry name" value="FAD-linked_oxidoreductase-like"/>
</dbReference>
<evidence type="ECO:0000256" key="10">
    <source>
        <dbReference type="ARBA" id="ARBA00034478"/>
    </source>
</evidence>
<evidence type="ECO:0000256" key="7">
    <source>
        <dbReference type="ARBA" id="ARBA00023002"/>
    </source>
</evidence>
<dbReference type="PANTHER" id="PTHR45754">
    <property type="entry name" value="METHYLENETETRAHYDROFOLATE REDUCTASE"/>
    <property type="match status" value="1"/>
</dbReference>
<dbReference type="EC" id="1.5.1.54" evidence="12"/>
<comment type="cofactor">
    <cofactor evidence="1 12">
        <name>FAD</name>
        <dbReference type="ChEBI" id="CHEBI:57692"/>
    </cofactor>
</comment>
<keyword evidence="4" id="KW-0028">Amino-acid biosynthesis</keyword>
<gene>
    <name evidence="13" type="primary">metF</name>
    <name evidence="13" type="ORF">GCM10009867_06380</name>
</gene>
<evidence type="ECO:0000256" key="4">
    <source>
        <dbReference type="ARBA" id="ARBA00022605"/>
    </source>
</evidence>
<evidence type="ECO:0000313" key="13">
    <source>
        <dbReference type="EMBL" id="GAA2731836.1"/>
    </source>
</evidence>
<evidence type="ECO:0000256" key="11">
    <source>
        <dbReference type="ARBA" id="ARBA00048628"/>
    </source>
</evidence>
<dbReference type="InterPro" id="IPR003171">
    <property type="entry name" value="Mehydrof_redctse-like"/>
</dbReference>
<dbReference type="InterPro" id="IPR004620">
    <property type="entry name" value="MTHF_reductase_bac"/>
</dbReference>
<keyword evidence="8" id="KW-0520">NAD</keyword>
<dbReference type="Proteomes" id="UP001501326">
    <property type="component" value="Unassembled WGS sequence"/>
</dbReference>
<organism evidence="13 14">
    <name type="scientific">Pedococcus aerophilus</name>
    <dbReference type="NCBI Taxonomy" id="436356"/>
    <lineage>
        <taxon>Bacteria</taxon>
        <taxon>Bacillati</taxon>
        <taxon>Actinomycetota</taxon>
        <taxon>Actinomycetes</taxon>
        <taxon>Micrococcales</taxon>
        <taxon>Intrasporangiaceae</taxon>
        <taxon>Pedococcus</taxon>
    </lineage>
</organism>
<comment type="catalytic activity">
    <reaction evidence="11">
        <text>(6S)-5-methyl-5,6,7,8-tetrahydrofolate + NAD(+) = (6R)-5,10-methylene-5,6,7,8-tetrahydrofolate + NADH + H(+)</text>
        <dbReference type="Rhea" id="RHEA:19821"/>
        <dbReference type="ChEBI" id="CHEBI:15378"/>
        <dbReference type="ChEBI" id="CHEBI:15636"/>
        <dbReference type="ChEBI" id="CHEBI:18608"/>
        <dbReference type="ChEBI" id="CHEBI:57540"/>
        <dbReference type="ChEBI" id="CHEBI:57945"/>
        <dbReference type="EC" id="1.5.1.54"/>
    </reaction>
    <physiologicalReaction direction="right-to-left" evidence="11">
        <dbReference type="Rhea" id="RHEA:19823"/>
    </physiologicalReaction>
</comment>
<keyword evidence="7 12" id="KW-0560">Oxidoreductase</keyword>
<comment type="similarity">
    <text evidence="3 12">Belongs to the methylenetetrahydrofolate reductase family.</text>
</comment>
<keyword evidence="9" id="KW-0486">Methionine biosynthesis</keyword>
<protein>
    <recommendedName>
        <fullName evidence="12">Methylenetetrahydrofolate reductase</fullName>
        <ecNumber evidence="12">1.5.1.54</ecNumber>
    </recommendedName>
</protein>
<evidence type="ECO:0000256" key="6">
    <source>
        <dbReference type="ARBA" id="ARBA00022827"/>
    </source>
</evidence>
<dbReference type="PANTHER" id="PTHR45754:SF3">
    <property type="entry name" value="METHYLENETETRAHYDROFOLATE REDUCTASE (NADPH)"/>
    <property type="match status" value="1"/>
</dbReference>
<comment type="pathway">
    <text evidence="2 12">One-carbon metabolism; tetrahydrofolate interconversion.</text>
</comment>
<evidence type="ECO:0000256" key="12">
    <source>
        <dbReference type="RuleBase" id="RU003862"/>
    </source>
</evidence>
<dbReference type="CDD" id="cd00537">
    <property type="entry name" value="MTHFR"/>
    <property type="match status" value="1"/>
</dbReference>
<keyword evidence="14" id="KW-1185">Reference proteome</keyword>
<evidence type="ECO:0000313" key="14">
    <source>
        <dbReference type="Proteomes" id="UP001501326"/>
    </source>
</evidence>
<keyword evidence="6 12" id="KW-0274">FAD</keyword>
<keyword evidence="5 12" id="KW-0285">Flavoprotein</keyword>
<evidence type="ECO:0000256" key="1">
    <source>
        <dbReference type="ARBA" id="ARBA00001974"/>
    </source>
</evidence>
<dbReference type="SUPFAM" id="SSF51730">
    <property type="entry name" value="FAD-linked oxidoreductase"/>
    <property type="match status" value="1"/>
</dbReference>
<evidence type="ECO:0000256" key="5">
    <source>
        <dbReference type="ARBA" id="ARBA00022630"/>
    </source>
</evidence>
<dbReference type="Gene3D" id="3.20.20.220">
    <property type="match status" value="1"/>
</dbReference>
<evidence type="ECO:0000256" key="9">
    <source>
        <dbReference type="ARBA" id="ARBA00023167"/>
    </source>
</evidence>
<sequence>MDEDVVDAPLHALTQLRGIEGADHHALLLLRPARSWLGFVSTRRPTTAAAVVSHRVLAPSLRRGASTSLTAMALGQPSRLARPAQLTRSIPGMLSSPAPSVSFEFFPPKDDASEALLWDAIRRLESARPDFVSVTYGAGGSNQDRTVRVTERIARETTLTPLAHLTCVGASVGALRQVVGLYAASGVRNILALRGDPPGDPGGEWVSHPEGLNHATDLVALVKSLGDFTIGVAAFPDVHPASPSFEHDVEIMVRKADAGASFAITQMVFDAESYLRLRDAVAARRPELPITPGLMPVTNFKQVARMSQLMGTPLPTAVVSRLEAVADDPAATREVGVQIATELATRMLGEGAPGLHFITMNRSTATLEVHRNLGLD</sequence>
<reference evidence="13 14" key="1">
    <citation type="journal article" date="2019" name="Int. J. Syst. Evol. Microbiol.">
        <title>The Global Catalogue of Microorganisms (GCM) 10K type strain sequencing project: providing services to taxonomists for standard genome sequencing and annotation.</title>
        <authorList>
            <consortium name="The Broad Institute Genomics Platform"/>
            <consortium name="The Broad Institute Genome Sequencing Center for Infectious Disease"/>
            <person name="Wu L."/>
            <person name="Ma J."/>
        </authorList>
    </citation>
    <scope>NUCLEOTIDE SEQUENCE [LARGE SCALE GENOMIC DNA]</scope>
    <source>
        <strain evidence="13 14">JCM 16378</strain>
    </source>
</reference>
<evidence type="ECO:0000256" key="3">
    <source>
        <dbReference type="ARBA" id="ARBA00006743"/>
    </source>
</evidence>
<proteinExistence type="inferred from homology"/>
<dbReference type="NCBIfam" id="TIGR00676">
    <property type="entry name" value="fadh2"/>
    <property type="match status" value="1"/>
</dbReference>
<comment type="caution">
    <text evidence="13">The sequence shown here is derived from an EMBL/GenBank/DDBJ whole genome shotgun (WGS) entry which is preliminary data.</text>
</comment>
<name>A0ABN3UFI5_9MICO</name>
<comment type="pathway">
    <text evidence="10">Amino-acid biosynthesis; L-methionine biosynthesis via de novo pathway.</text>
</comment>
<evidence type="ECO:0000256" key="2">
    <source>
        <dbReference type="ARBA" id="ARBA00004777"/>
    </source>
</evidence>
<dbReference type="Pfam" id="PF02219">
    <property type="entry name" value="MTHFR"/>
    <property type="match status" value="1"/>
</dbReference>
<evidence type="ECO:0000256" key="8">
    <source>
        <dbReference type="ARBA" id="ARBA00023027"/>
    </source>
</evidence>
<accession>A0ABN3UFI5</accession>